<keyword evidence="3 7" id="KW-0812">Transmembrane</keyword>
<keyword evidence="5 7" id="KW-1133">Transmembrane helix</keyword>
<dbReference type="PANTHER" id="PTHR13505">
    <property type="entry name" value="TRANSMEMBRANE PROTEIN 208"/>
    <property type="match status" value="1"/>
</dbReference>
<evidence type="ECO:0000256" key="1">
    <source>
        <dbReference type="ARBA" id="ARBA00004477"/>
    </source>
</evidence>
<evidence type="ECO:0000256" key="4">
    <source>
        <dbReference type="ARBA" id="ARBA00022824"/>
    </source>
</evidence>
<protein>
    <recommendedName>
        <fullName evidence="10">Transmembrane protein 208</fullName>
    </recommendedName>
</protein>
<keyword evidence="6 7" id="KW-0472">Membrane</keyword>
<dbReference type="Pfam" id="PF05620">
    <property type="entry name" value="TMEM208_SND2"/>
    <property type="match status" value="1"/>
</dbReference>
<comment type="similarity">
    <text evidence="2">Belongs to the TMEM208 family.</text>
</comment>
<comment type="caution">
    <text evidence="8">The sequence shown here is derived from an EMBL/GenBank/DDBJ whole genome shotgun (WGS) entry which is preliminary data.</text>
</comment>
<dbReference type="PANTHER" id="PTHR13505:SF7">
    <property type="entry name" value="TRANSMEMBRANE PROTEIN 208"/>
    <property type="match status" value="1"/>
</dbReference>
<evidence type="ECO:0000256" key="3">
    <source>
        <dbReference type="ARBA" id="ARBA00022692"/>
    </source>
</evidence>
<feature type="transmembrane region" description="Helical" evidence="7">
    <location>
        <begin position="20"/>
        <end position="40"/>
    </location>
</feature>
<proteinExistence type="inferred from homology"/>
<dbReference type="EMBL" id="JBGBPQ010000018">
    <property type="protein sequence ID" value="KAL1507087.1"/>
    <property type="molecule type" value="Genomic_DNA"/>
</dbReference>
<comment type="subcellular location">
    <subcellularLocation>
        <location evidence="1">Endoplasmic reticulum membrane</location>
        <topology evidence="1">Multi-pass membrane protein</topology>
    </subcellularLocation>
</comment>
<accession>A0AB34IVC5</accession>
<feature type="transmembrane region" description="Helical" evidence="7">
    <location>
        <begin position="119"/>
        <end position="143"/>
    </location>
</feature>
<evidence type="ECO:0000313" key="9">
    <source>
        <dbReference type="Proteomes" id="UP001515480"/>
    </source>
</evidence>
<gene>
    <name evidence="8" type="ORF">AB1Y20_007946</name>
</gene>
<evidence type="ECO:0008006" key="10">
    <source>
        <dbReference type="Google" id="ProtNLM"/>
    </source>
</evidence>
<evidence type="ECO:0000256" key="6">
    <source>
        <dbReference type="ARBA" id="ARBA00023136"/>
    </source>
</evidence>
<reference evidence="8 9" key="1">
    <citation type="journal article" date="2024" name="Science">
        <title>Giant polyketide synthase enzymes in the biosynthesis of giant marine polyether toxins.</title>
        <authorList>
            <person name="Fallon T.R."/>
            <person name="Shende V.V."/>
            <person name="Wierzbicki I.H."/>
            <person name="Pendleton A.L."/>
            <person name="Watervoot N.F."/>
            <person name="Auber R.P."/>
            <person name="Gonzalez D.J."/>
            <person name="Wisecaver J.H."/>
            <person name="Moore B.S."/>
        </authorList>
    </citation>
    <scope>NUCLEOTIDE SEQUENCE [LARGE SCALE GENOMIC DNA]</scope>
    <source>
        <strain evidence="8 9">12B1</strain>
    </source>
</reference>
<name>A0AB34IVC5_PRYPA</name>
<keyword evidence="4" id="KW-0256">Endoplasmic reticulum</keyword>
<dbReference type="GO" id="GO:0005773">
    <property type="term" value="C:vacuole"/>
    <property type="evidence" value="ECO:0007669"/>
    <property type="project" value="GOC"/>
</dbReference>
<organism evidence="8 9">
    <name type="scientific">Prymnesium parvum</name>
    <name type="common">Toxic golden alga</name>
    <dbReference type="NCBI Taxonomy" id="97485"/>
    <lineage>
        <taxon>Eukaryota</taxon>
        <taxon>Haptista</taxon>
        <taxon>Haptophyta</taxon>
        <taxon>Prymnesiophyceae</taxon>
        <taxon>Prymnesiales</taxon>
        <taxon>Prymnesiaceae</taxon>
        <taxon>Prymnesium</taxon>
    </lineage>
</organism>
<sequence>MANDSAKKRVIINRELMQRYRRIILGVNALYVLFRMWYLWPSFSNWHMGGFALTSTIYAACYFMLSKAAAPKYAPLAEGGALISGGEDLGQAGVLEYTWDMLYTTLFVQLATGFLHDGFWLLFTIPPCIGVYFLWTKVIYPWISKPDSNAPLSAEEEKRRAKAEAKAGRVKYSKAR</sequence>
<dbReference type="Proteomes" id="UP001515480">
    <property type="component" value="Unassembled WGS sequence"/>
</dbReference>
<evidence type="ECO:0000256" key="7">
    <source>
        <dbReference type="SAM" id="Phobius"/>
    </source>
</evidence>
<dbReference type="GO" id="GO:0006624">
    <property type="term" value="P:vacuolar protein processing"/>
    <property type="evidence" value="ECO:0007669"/>
    <property type="project" value="TreeGrafter"/>
</dbReference>
<dbReference type="AlphaFoldDB" id="A0AB34IVC5"/>
<evidence type="ECO:0000256" key="2">
    <source>
        <dbReference type="ARBA" id="ARBA00009950"/>
    </source>
</evidence>
<keyword evidence="9" id="KW-1185">Reference proteome</keyword>
<evidence type="ECO:0000313" key="8">
    <source>
        <dbReference type="EMBL" id="KAL1507087.1"/>
    </source>
</evidence>
<dbReference type="GO" id="GO:0005789">
    <property type="term" value="C:endoplasmic reticulum membrane"/>
    <property type="evidence" value="ECO:0007669"/>
    <property type="project" value="UniProtKB-SubCell"/>
</dbReference>
<dbReference type="InterPro" id="IPR008506">
    <property type="entry name" value="SND2/TMEM208"/>
</dbReference>
<evidence type="ECO:0000256" key="5">
    <source>
        <dbReference type="ARBA" id="ARBA00022989"/>
    </source>
</evidence>